<keyword evidence="4" id="KW-0001">2Fe-2S</keyword>
<keyword evidence="6 11" id="KW-0560">Oxidoreductase</keyword>
<dbReference type="PROSITE" id="PS51085">
    <property type="entry name" value="2FE2S_FER_2"/>
    <property type="match status" value="1"/>
</dbReference>
<dbReference type="Gene3D" id="3.40.50.80">
    <property type="entry name" value="Nucleotide-binding domain of ferredoxin-NADP reductase (FNR) module"/>
    <property type="match status" value="1"/>
</dbReference>
<dbReference type="KEGG" id="xca:xcc-b100_0388"/>
<dbReference type="PROSITE" id="PS00197">
    <property type="entry name" value="2FE2S_FER_1"/>
    <property type="match status" value="1"/>
</dbReference>
<dbReference type="CDD" id="cd00207">
    <property type="entry name" value="fer2"/>
    <property type="match status" value="1"/>
</dbReference>
<evidence type="ECO:0000313" key="12">
    <source>
        <dbReference type="Proteomes" id="UP000001188"/>
    </source>
</evidence>
<dbReference type="InterPro" id="IPR017927">
    <property type="entry name" value="FAD-bd_FR_type"/>
</dbReference>
<dbReference type="GO" id="GO:0051537">
    <property type="term" value="F:2 iron, 2 sulfur cluster binding"/>
    <property type="evidence" value="ECO:0007669"/>
    <property type="project" value="UniProtKB-KW"/>
</dbReference>
<evidence type="ECO:0000256" key="8">
    <source>
        <dbReference type="ARBA" id="ARBA00023014"/>
    </source>
</evidence>
<accession>B0RMN4</accession>
<gene>
    <name evidence="11" type="ORF">XCCB100_0388</name>
</gene>
<dbReference type="CDD" id="cd06185">
    <property type="entry name" value="PDR_like"/>
    <property type="match status" value="1"/>
</dbReference>
<dbReference type="AlphaFoldDB" id="B0RMN4"/>
<keyword evidence="3" id="KW-0288">FMN</keyword>
<evidence type="ECO:0000256" key="1">
    <source>
        <dbReference type="ARBA" id="ARBA00001917"/>
    </source>
</evidence>
<dbReference type="InterPro" id="IPR054582">
    <property type="entry name" value="DmmA-like_N"/>
</dbReference>
<dbReference type="SUPFAM" id="SSF63380">
    <property type="entry name" value="Riboflavin synthase domain-like"/>
    <property type="match status" value="1"/>
</dbReference>
<organism evidence="11 12">
    <name type="scientific">Xanthomonas campestris pv. campestris (strain B100)</name>
    <dbReference type="NCBI Taxonomy" id="509169"/>
    <lineage>
        <taxon>Bacteria</taxon>
        <taxon>Pseudomonadati</taxon>
        <taxon>Pseudomonadota</taxon>
        <taxon>Gammaproteobacteria</taxon>
        <taxon>Lysobacterales</taxon>
        <taxon>Lysobacteraceae</taxon>
        <taxon>Xanthomonas</taxon>
    </lineage>
</organism>
<dbReference type="PRINTS" id="PR00409">
    <property type="entry name" value="PHDIOXRDTASE"/>
</dbReference>
<evidence type="ECO:0000256" key="6">
    <source>
        <dbReference type="ARBA" id="ARBA00023002"/>
    </source>
</evidence>
<keyword evidence="5" id="KW-0479">Metal-binding</keyword>
<name>B0RMN4_XANCB</name>
<dbReference type="HOGENOM" id="CLU_003827_17_0_6"/>
<evidence type="ECO:0000256" key="7">
    <source>
        <dbReference type="ARBA" id="ARBA00023004"/>
    </source>
</evidence>
<dbReference type="GO" id="GO:0046872">
    <property type="term" value="F:metal ion binding"/>
    <property type="evidence" value="ECO:0007669"/>
    <property type="project" value="UniProtKB-KW"/>
</dbReference>
<dbReference type="InterPro" id="IPR050415">
    <property type="entry name" value="MRET"/>
</dbReference>
<dbReference type="InterPro" id="IPR036010">
    <property type="entry name" value="2Fe-2S_ferredoxin-like_sf"/>
</dbReference>
<protein>
    <submittedName>
        <fullName evidence="11">Oxygenase subunit</fullName>
        <ecNumber evidence="11">1.14.-.-</ecNumber>
    </submittedName>
</protein>
<evidence type="ECO:0000256" key="4">
    <source>
        <dbReference type="ARBA" id="ARBA00022714"/>
    </source>
</evidence>
<evidence type="ECO:0000256" key="5">
    <source>
        <dbReference type="ARBA" id="ARBA00022723"/>
    </source>
</evidence>
<evidence type="ECO:0000313" key="11">
    <source>
        <dbReference type="EMBL" id="CAP49719.1"/>
    </source>
</evidence>
<evidence type="ECO:0000259" key="9">
    <source>
        <dbReference type="PROSITE" id="PS51085"/>
    </source>
</evidence>
<feature type="domain" description="2Fe-2S ferredoxin-type" evidence="9">
    <location>
        <begin position="276"/>
        <end position="369"/>
    </location>
</feature>
<dbReference type="Pfam" id="PF22290">
    <property type="entry name" value="DmmA-like_N"/>
    <property type="match status" value="1"/>
</dbReference>
<evidence type="ECO:0000259" key="10">
    <source>
        <dbReference type="PROSITE" id="PS51384"/>
    </source>
</evidence>
<dbReference type="EMBL" id="AM920689">
    <property type="protein sequence ID" value="CAP49719.1"/>
    <property type="molecule type" value="Genomic_DNA"/>
</dbReference>
<proteinExistence type="predicted"/>
<feature type="domain" description="FAD-binding FR-type" evidence="10">
    <location>
        <begin position="50"/>
        <end position="152"/>
    </location>
</feature>
<dbReference type="Proteomes" id="UP000001188">
    <property type="component" value="Chromosome"/>
</dbReference>
<dbReference type="PANTHER" id="PTHR47354">
    <property type="entry name" value="NADH OXIDOREDUCTASE HCR"/>
    <property type="match status" value="1"/>
</dbReference>
<dbReference type="PANTHER" id="PTHR47354:SF2">
    <property type="entry name" value="BLR2392 PROTEIN"/>
    <property type="match status" value="1"/>
</dbReference>
<evidence type="ECO:0000256" key="2">
    <source>
        <dbReference type="ARBA" id="ARBA00022630"/>
    </source>
</evidence>
<dbReference type="GO" id="GO:0016491">
    <property type="term" value="F:oxidoreductase activity"/>
    <property type="evidence" value="ECO:0007669"/>
    <property type="project" value="UniProtKB-KW"/>
</dbReference>
<evidence type="ECO:0000256" key="3">
    <source>
        <dbReference type="ARBA" id="ARBA00022643"/>
    </source>
</evidence>
<dbReference type="Gene3D" id="3.10.20.30">
    <property type="match status" value="1"/>
</dbReference>
<keyword evidence="7" id="KW-0408">Iron</keyword>
<dbReference type="SUPFAM" id="SSF52343">
    <property type="entry name" value="Ferredoxin reductase-like, C-terminal NADP-linked domain"/>
    <property type="match status" value="1"/>
</dbReference>
<dbReference type="Gene3D" id="2.40.30.10">
    <property type="entry name" value="Translation factors"/>
    <property type="match status" value="1"/>
</dbReference>
<sequence length="372" mass="40893">MHQHRCTLRAWPVRCRQCLQRINATHVLHKRQAQAAYRDRSKEISMRKDTHWHHARVVSVADACQGVREIVLDPGANTRSFEVGSHLDFRLQLHGREDVRSYSLVGEPRADGYYQVAVRQMPESRGGSRHMWTLAPGDVVEISPPSNNFALDEAGEEILLIAGGIGVTPIVGMAQRLARRHQAFRMLYVGRARDTMAYVDTLEALLGARLQVHCDDQAGPPDLAAELATLSPNAEVYVCGPLGMLEAVRQQWHAAGRPRARLHFETFGNSGRVPAQAFVVKLPGLGMEVQVAENVSMLDALADAGVELIAECRRGECGLCAVDVLDTAADIDHRDVFFSDAQRSENRKLCACVSRAVGGSISIDTGYRAGSD</sequence>
<dbReference type="PROSITE" id="PS51384">
    <property type="entry name" value="FAD_FR"/>
    <property type="match status" value="1"/>
</dbReference>
<dbReference type="Pfam" id="PF00111">
    <property type="entry name" value="Fer2"/>
    <property type="match status" value="1"/>
</dbReference>
<comment type="cofactor">
    <cofactor evidence="1">
        <name>FMN</name>
        <dbReference type="ChEBI" id="CHEBI:58210"/>
    </cofactor>
</comment>
<keyword evidence="2" id="KW-0285">Flavoprotein</keyword>
<dbReference type="InterPro" id="IPR012675">
    <property type="entry name" value="Beta-grasp_dom_sf"/>
</dbReference>
<dbReference type="InterPro" id="IPR006058">
    <property type="entry name" value="2Fe2S_fd_BS"/>
</dbReference>
<reference evidence="11 12" key="1">
    <citation type="journal article" date="2008" name="J. Biotechnol.">
        <title>The genome of Xanthomonas campestris pv. campestris B100 and its use for the reconstruction of metabolic pathways involved in xanthan biosynthesis.</title>
        <authorList>
            <person name="Vorholter F.J."/>
            <person name="Schneiker S."/>
            <person name="Goesmann A."/>
            <person name="Krause L."/>
            <person name="Bekel T."/>
            <person name="Kaiser O."/>
            <person name="Linke B."/>
            <person name="Patschkowski T."/>
            <person name="Ruckert C."/>
            <person name="Schmid J."/>
            <person name="Sidhu V.K."/>
            <person name="Sieber V."/>
            <person name="Tauch A."/>
            <person name="Watt S.A."/>
            <person name="Weisshaar B."/>
            <person name="Becker A."/>
            <person name="Niehaus K."/>
            <person name="Puhler A."/>
        </authorList>
    </citation>
    <scope>NUCLEOTIDE SEQUENCE [LARGE SCALE GENOMIC DNA]</scope>
    <source>
        <strain evidence="11 12">B100</strain>
    </source>
</reference>
<dbReference type="InterPro" id="IPR017938">
    <property type="entry name" value="Riboflavin_synthase-like_b-brl"/>
</dbReference>
<dbReference type="InterPro" id="IPR039261">
    <property type="entry name" value="FNR_nucleotide-bd"/>
</dbReference>
<dbReference type="InterPro" id="IPR001041">
    <property type="entry name" value="2Fe-2S_ferredoxin-type"/>
</dbReference>
<dbReference type="SUPFAM" id="SSF54292">
    <property type="entry name" value="2Fe-2S ferredoxin-like"/>
    <property type="match status" value="1"/>
</dbReference>
<keyword evidence="8" id="KW-0411">Iron-sulfur</keyword>
<dbReference type="EC" id="1.14.-.-" evidence="11"/>